<evidence type="ECO:0000313" key="5">
    <source>
        <dbReference type="EMBL" id="MBE9070741.1"/>
    </source>
</evidence>
<accession>A0A929A0E4</accession>
<protein>
    <recommendedName>
        <fullName evidence="3">Cell division topological specificity factor</fullName>
    </recommendedName>
</protein>
<feature type="coiled-coil region" evidence="4">
    <location>
        <begin position="96"/>
        <end position="123"/>
    </location>
</feature>
<dbReference type="EMBL" id="JADEXP010000518">
    <property type="protein sequence ID" value="MBE9070741.1"/>
    <property type="molecule type" value="Genomic_DNA"/>
</dbReference>
<dbReference type="NCBIfam" id="NF001422">
    <property type="entry name" value="PRK00296.1"/>
    <property type="match status" value="1"/>
</dbReference>
<dbReference type="GO" id="GO:0051301">
    <property type="term" value="P:cell division"/>
    <property type="evidence" value="ECO:0007669"/>
    <property type="project" value="UniProtKB-KW"/>
</dbReference>
<evidence type="ECO:0000256" key="1">
    <source>
        <dbReference type="ARBA" id="ARBA00008168"/>
    </source>
</evidence>
<reference evidence="5" key="1">
    <citation type="submission" date="2020-10" db="EMBL/GenBank/DDBJ databases">
        <authorList>
            <person name="Castelo-Branco R."/>
            <person name="Eusebio N."/>
            <person name="Adriana R."/>
            <person name="Vieira A."/>
            <person name="Brugerolle De Fraissinette N."/>
            <person name="Rezende De Castro R."/>
            <person name="Schneider M.P."/>
            <person name="Vasconcelos V."/>
            <person name="Leao P.N."/>
        </authorList>
    </citation>
    <scope>NUCLEOTIDE SEQUENCE</scope>
    <source>
        <strain evidence="5">LEGE 11479</strain>
    </source>
</reference>
<dbReference type="RefSeq" id="WP_193996587.1">
    <property type="nucleotide sequence ID" value="NZ_JADEXP010000518.1"/>
</dbReference>
<evidence type="ECO:0000313" key="6">
    <source>
        <dbReference type="Proteomes" id="UP000615026"/>
    </source>
</evidence>
<comment type="similarity">
    <text evidence="1 3">Belongs to the MinE family.</text>
</comment>
<organism evidence="5 6">
    <name type="scientific">Leptolyngbya cf. ectocarpi LEGE 11479</name>
    <dbReference type="NCBI Taxonomy" id="1828722"/>
    <lineage>
        <taxon>Bacteria</taxon>
        <taxon>Bacillati</taxon>
        <taxon>Cyanobacteriota</taxon>
        <taxon>Cyanophyceae</taxon>
        <taxon>Leptolyngbyales</taxon>
        <taxon>Leptolyngbyaceae</taxon>
        <taxon>Leptolyngbya group</taxon>
        <taxon>Leptolyngbya</taxon>
    </lineage>
</organism>
<evidence type="ECO:0000256" key="4">
    <source>
        <dbReference type="SAM" id="Coils"/>
    </source>
</evidence>
<proteinExistence type="inferred from homology"/>
<dbReference type="Pfam" id="PF03776">
    <property type="entry name" value="MinE"/>
    <property type="match status" value="1"/>
</dbReference>
<dbReference type="GO" id="GO:0032955">
    <property type="term" value="P:regulation of division septum assembly"/>
    <property type="evidence" value="ECO:0007669"/>
    <property type="project" value="InterPro"/>
</dbReference>
<dbReference type="SUPFAM" id="SSF55229">
    <property type="entry name" value="Cell division protein MinE topological specificity domain"/>
    <property type="match status" value="1"/>
</dbReference>
<dbReference type="Proteomes" id="UP000615026">
    <property type="component" value="Unassembled WGS sequence"/>
</dbReference>
<comment type="function">
    <text evidence="2 3">Prevents the cell division inhibition by proteins MinC and MinD at internal division sites while permitting inhibition at polar sites. This ensures cell division at the proper site by restricting the formation of a division septum at the midpoint of the long axis of the cell.</text>
</comment>
<dbReference type="AlphaFoldDB" id="A0A929A0E4"/>
<dbReference type="InterPro" id="IPR036707">
    <property type="entry name" value="MinE_sf"/>
</dbReference>
<gene>
    <name evidence="3 5" type="primary">minE</name>
    <name evidence="5" type="ORF">IQ260_29305</name>
</gene>
<keyword evidence="4" id="KW-0175">Coiled coil</keyword>
<keyword evidence="6" id="KW-1185">Reference proteome</keyword>
<sequence length="129" mass="14931">MISDFLERLFGSREPVSSDTAKQRLRFVLAHDRSDISPQNLEKLRKEILDVVSRYVELDFEKLEFSLESDQRMTALMANLPIRRVRTNPLEPDSPVEETKQTKIELEDEAIELDQVVEEASETADIPLE</sequence>
<evidence type="ECO:0000256" key="3">
    <source>
        <dbReference type="HAMAP-Rule" id="MF_00262"/>
    </source>
</evidence>
<name>A0A929A0E4_LEPEC</name>
<dbReference type="HAMAP" id="MF_00262">
    <property type="entry name" value="MinE"/>
    <property type="match status" value="1"/>
</dbReference>
<keyword evidence="3" id="KW-0131">Cell cycle</keyword>
<dbReference type="InterPro" id="IPR005527">
    <property type="entry name" value="MinE"/>
</dbReference>
<dbReference type="Gene3D" id="3.30.1070.10">
    <property type="entry name" value="Cell division topological specificity factor MinE"/>
    <property type="match status" value="1"/>
</dbReference>
<dbReference type="NCBIfam" id="TIGR01215">
    <property type="entry name" value="minE"/>
    <property type="match status" value="1"/>
</dbReference>
<evidence type="ECO:0000256" key="2">
    <source>
        <dbReference type="ARBA" id="ARBA00025265"/>
    </source>
</evidence>
<comment type="caution">
    <text evidence="5">The sequence shown here is derived from an EMBL/GenBank/DDBJ whole genome shotgun (WGS) entry which is preliminary data.</text>
</comment>
<keyword evidence="3 5" id="KW-0132">Cell division</keyword>